<dbReference type="InterPro" id="IPR011990">
    <property type="entry name" value="TPR-like_helical_dom_sf"/>
</dbReference>
<dbReference type="CDD" id="cd08977">
    <property type="entry name" value="SusD"/>
    <property type="match status" value="1"/>
</dbReference>
<reference evidence="8 9" key="1">
    <citation type="submission" date="2016-10" db="EMBL/GenBank/DDBJ databases">
        <authorList>
            <person name="de Groot N.N."/>
        </authorList>
    </citation>
    <scope>NUCLEOTIDE SEQUENCE [LARGE SCALE GENOMIC DNA]</scope>
    <source>
        <strain evidence="8 9">CGMCC 1.9156</strain>
    </source>
</reference>
<evidence type="ECO:0000313" key="8">
    <source>
        <dbReference type="EMBL" id="SFF27618.1"/>
    </source>
</evidence>
<dbReference type="Pfam" id="PF14322">
    <property type="entry name" value="SusD-like_3"/>
    <property type="match status" value="1"/>
</dbReference>
<evidence type="ECO:0000256" key="2">
    <source>
        <dbReference type="ARBA" id="ARBA00006275"/>
    </source>
</evidence>
<dbReference type="RefSeq" id="WP_093919717.1">
    <property type="nucleotide sequence ID" value="NZ_FONW01000004.1"/>
</dbReference>
<keyword evidence="5" id="KW-0998">Cell outer membrane</keyword>
<dbReference type="STRING" id="655355.SAMN05216283_10425"/>
<proteinExistence type="inferred from homology"/>
<gene>
    <name evidence="8" type="ORF">SAMN05216283_10425</name>
</gene>
<comment type="subcellular location">
    <subcellularLocation>
        <location evidence="1">Cell outer membrane</location>
    </subcellularLocation>
</comment>
<dbReference type="SUPFAM" id="SSF48452">
    <property type="entry name" value="TPR-like"/>
    <property type="match status" value="1"/>
</dbReference>
<dbReference type="EMBL" id="FONW01000004">
    <property type="protein sequence ID" value="SFF27618.1"/>
    <property type="molecule type" value="Genomic_DNA"/>
</dbReference>
<organism evidence="8 9">
    <name type="scientific">Sunxiuqinia elliptica</name>
    <dbReference type="NCBI Taxonomy" id="655355"/>
    <lineage>
        <taxon>Bacteria</taxon>
        <taxon>Pseudomonadati</taxon>
        <taxon>Bacteroidota</taxon>
        <taxon>Bacteroidia</taxon>
        <taxon>Marinilabiliales</taxon>
        <taxon>Prolixibacteraceae</taxon>
        <taxon>Sunxiuqinia</taxon>
    </lineage>
</organism>
<evidence type="ECO:0000256" key="1">
    <source>
        <dbReference type="ARBA" id="ARBA00004442"/>
    </source>
</evidence>
<dbReference type="PROSITE" id="PS51257">
    <property type="entry name" value="PROKAR_LIPOPROTEIN"/>
    <property type="match status" value="1"/>
</dbReference>
<feature type="domain" description="SusD-like N-terminal" evidence="7">
    <location>
        <begin position="36"/>
        <end position="219"/>
    </location>
</feature>
<evidence type="ECO:0000256" key="4">
    <source>
        <dbReference type="ARBA" id="ARBA00023136"/>
    </source>
</evidence>
<dbReference type="InterPro" id="IPR033985">
    <property type="entry name" value="SusD-like_N"/>
</dbReference>
<evidence type="ECO:0000259" key="6">
    <source>
        <dbReference type="Pfam" id="PF07980"/>
    </source>
</evidence>
<comment type="similarity">
    <text evidence="2">Belongs to the SusD family.</text>
</comment>
<evidence type="ECO:0000313" key="9">
    <source>
        <dbReference type="Proteomes" id="UP000198964"/>
    </source>
</evidence>
<protein>
    <submittedName>
        <fullName evidence="8">Starch-binding associating with outer membrane</fullName>
    </submittedName>
</protein>
<keyword evidence="3" id="KW-0732">Signal</keyword>
<dbReference type="Pfam" id="PF07980">
    <property type="entry name" value="SusD_RagB"/>
    <property type="match status" value="1"/>
</dbReference>
<dbReference type="Proteomes" id="UP000198964">
    <property type="component" value="Unassembled WGS sequence"/>
</dbReference>
<dbReference type="GO" id="GO:0009279">
    <property type="term" value="C:cell outer membrane"/>
    <property type="evidence" value="ECO:0007669"/>
    <property type="project" value="UniProtKB-SubCell"/>
</dbReference>
<evidence type="ECO:0000259" key="7">
    <source>
        <dbReference type="Pfam" id="PF14322"/>
    </source>
</evidence>
<dbReference type="AlphaFoldDB" id="A0A1I2HDJ0"/>
<keyword evidence="9" id="KW-1185">Reference proteome</keyword>
<dbReference type="Gene3D" id="1.25.40.390">
    <property type="match status" value="1"/>
</dbReference>
<feature type="domain" description="RagB/SusD" evidence="6">
    <location>
        <begin position="260"/>
        <end position="563"/>
    </location>
</feature>
<evidence type="ECO:0000256" key="3">
    <source>
        <dbReference type="ARBA" id="ARBA00022729"/>
    </source>
</evidence>
<evidence type="ECO:0000256" key="5">
    <source>
        <dbReference type="ARBA" id="ARBA00023237"/>
    </source>
</evidence>
<keyword evidence="4" id="KW-0472">Membrane</keyword>
<name>A0A1I2HDJ0_9BACT</name>
<dbReference type="InterPro" id="IPR012944">
    <property type="entry name" value="SusD_RagB_dom"/>
</dbReference>
<accession>A0A1I2HDJ0</accession>
<sequence>MKSNIKQILQTLLLATLLVSCDDYIERYPLNNPSDATFLSSETELNMAVTGCYNALWTKVQSMPFVPVFDQISDIGWDRNGSPLQAVGRGAADSSNGDLLGLWADLYEGIAKCNYVLTNMVRGEENIPTDVYNQSKAEVRFLRALYYHYLIELWGGVPLVTQPLTLSEANVPRSSKSQIVDFLLTELEECANDLPVENNPTNGRATQGAAWAIASRIALYNEKWDIAISSAQKVMALEGTEYLIHPNYMDLFQYAGQDSKEIIFSAQFLKGEQTHSMFRFFGTRNAKGHTNKKPSYQTADSWECIDGLQIDESPLYDPQHPFENRDPRLGYTLALPGSIYLGFQYETHGDSTYCWDYNQDPPKRIPNLEATHAYATFTGIGWRKYADNLDRLAVNDCDLNMIVIRYAEVLLNYAEAKIASGSIDQTVLDAINKIRQRPTVEMPPITTTDPEALKYAVYRERKYELAGEGLRLFDIRRWKIAERVMNLPVLGRMKRSYPAIAPRVDEYGTSYYDEIPIAEQGESSDFKMRVVELRSFNKDRDYLWPIPYIELDTNTAMEQNPGYGN</sequence>